<reference evidence="2 3" key="1">
    <citation type="submission" date="2015-10" db="EMBL/GenBank/DDBJ databases">
        <title>Genome sequencing and analysis of members of genus Stenotrophomonas.</title>
        <authorList>
            <person name="Patil P.P."/>
            <person name="Midha S."/>
            <person name="Patil P.B."/>
        </authorList>
    </citation>
    <scope>NUCLEOTIDE SEQUENCE [LARGE SCALE GENOMIC DNA]</scope>
    <source>
        <strain evidence="2 3">JCM 16536</strain>
    </source>
</reference>
<dbReference type="EMBL" id="LLXU01000076">
    <property type="protein sequence ID" value="KRG43236.1"/>
    <property type="molecule type" value="Genomic_DNA"/>
</dbReference>
<gene>
    <name evidence="2" type="ORF">ARC20_00565</name>
</gene>
<dbReference type="AlphaFoldDB" id="A0A0R0AQL3"/>
<keyword evidence="1" id="KW-0472">Membrane</keyword>
<dbReference type="RefSeq" id="WP_057646472.1">
    <property type="nucleotide sequence ID" value="NZ_LLXU01000076.1"/>
</dbReference>
<evidence type="ECO:0000256" key="1">
    <source>
        <dbReference type="SAM" id="Phobius"/>
    </source>
</evidence>
<evidence type="ECO:0000313" key="2">
    <source>
        <dbReference type="EMBL" id="KRG43236.1"/>
    </source>
</evidence>
<evidence type="ECO:0008006" key="4">
    <source>
        <dbReference type="Google" id="ProtNLM"/>
    </source>
</evidence>
<comment type="caution">
    <text evidence="2">The sequence shown here is derived from an EMBL/GenBank/DDBJ whole genome shotgun (WGS) entry which is preliminary data.</text>
</comment>
<evidence type="ECO:0000313" key="3">
    <source>
        <dbReference type="Proteomes" id="UP000051802"/>
    </source>
</evidence>
<feature type="transmembrane region" description="Helical" evidence="1">
    <location>
        <begin position="37"/>
        <end position="58"/>
    </location>
</feature>
<dbReference type="Proteomes" id="UP000051802">
    <property type="component" value="Unassembled WGS sequence"/>
</dbReference>
<keyword evidence="3" id="KW-1185">Reference proteome</keyword>
<proteinExistence type="predicted"/>
<keyword evidence="1" id="KW-1133">Transmembrane helix</keyword>
<organism evidence="2 3">
    <name type="scientific">Stenotrophomonas panacihumi</name>
    <dbReference type="NCBI Taxonomy" id="676599"/>
    <lineage>
        <taxon>Bacteria</taxon>
        <taxon>Pseudomonadati</taxon>
        <taxon>Pseudomonadota</taxon>
        <taxon>Gammaproteobacteria</taxon>
        <taxon>Lysobacterales</taxon>
        <taxon>Lysobacteraceae</taxon>
        <taxon>Stenotrophomonas</taxon>
    </lineage>
</organism>
<sequence length="74" mass="8186">MKTLFGVVAWCLLFVLCWPLALLALVAWPFVWLLLLPFRLIGVTFAALFAFLGALLFLPARLLGWQPRTVAAAG</sequence>
<keyword evidence="1" id="KW-0812">Transmembrane</keyword>
<dbReference type="STRING" id="676599.ARC20_00565"/>
<protein>
    <recommendedName>
        <fullName evidence="4">Transmembrane protein</fullName>
    </recommendedName>
</protein>
<accession>A0A0R0AQL3</accession>
<name>A0A0R0AQL3_9GAMM</name>